<name>A0A8S0PYN9_OLEEU</name>
<dbReference type="SUPFAM" id="SSF56112">
    <property type="entry name" value="Protein kinase-like (PK-like)"/>
    <property type="match status" value="1"/>
</dbReference>
<accession>A0A8S0PYN9</accession>
<keyword evidence="2" id="KW-0433">Leucine-rich repeat</keyword>
<dbReference type="SUPFAM" id="SSF52058">
    <property type="entry name" value="L domain-like"/>
    <property type="match status" value="1"/>
</dbReference>
<dbReference type="InterPro" id="IPR000719">
    <property type="entry name" value="Prot_kinase_dom"/>
</dbReference>
<dbReference type="Gramene" id="OE9A049878T1">
    <property type="protein sequence ID" value="OE9A049878C1"/>
    <property type="gene ID" value="OE9A049878"/>
</dbReference>
<dbReference type="InterPro" id="IPR032675">
    <property type="entry name" value="LRR_dom_sf"/>
</dbReference>
<dbReference type="GO" id="GO:0004672">
    <property type="term" value="F:protein kinase activity"/>
    <property type="evidence" value="ECO:0007669"/>
    <property type="project" value="InterPro"/>
</dbReference>
<evidence type="ECO:0000313" key="10">
    <source>
        <dbReference type="Proteomes" id="UP000594638"/>
    </source>
</evidence>
<dbReference type="InterPro" id="IPR001245">
    <property type="entry name" value="Ser-Thr/Tyr_kinase_cat_dom"/>
</dbReference>
<comment type="subcellular location">
    <subcellularLocation>
        <location evidence="1">Membrane</location>
    </subcellularLocation>
</comment>
<keyword evidence="5 7" id="KW-1133">Transmembrane helix</keyword>
<dbReference type="AlphaFoldDB" id="A0A8S0PYN9"/>
<dbReference type="GO" id="GO:0016020">
    <property type="term" value="C:membrane"/>
    <property type="evidence" value="ECO:0007669"/>
    <property type="project" value="UniProtKB-SubCell"/>
</dbReference>
<dbReference type="PROSITE" id="PS50011">
    <property type="entry name" value="PROTEIN_KINASE_DOM"/>
    <property type="match status" value="1"/>
</dbReference>
<gene>
    <name evidence="9" type="ORF">OLEA9_A049878</name>
</gene>
<evidence type="ECO:0000259" key="8">
    <source>
        <dbReference type="PROSITE" id="PS50011"/>
    </source>
</evidence>
<dbReference type="OrthoDB" id="418615at2759"/>
<reference evidence="9 10" key="1">
    <citation type="submission" date="2019-12" db="EMBL/GenBank/DDBJ databases">
        <authorList>
            <person name="Alioto T."/>
            <person name="Alioto T."/>
            <person name="Gomez Garrido J."/>
        </authorList>
    </citation>
    <scope>NUCLEOTIDE SEQUENCE [LARGE SCALE GENOMIC DNA]</scope>
</reference>
<dbReference type="InterPro" id="IPR046959">
    <property type="entry name" value="PRK1-6/SRF4-like"/>
</dbReference>
<dbReference type="Pfam" id="PF07714">
    <property type="entry name" value="PK_Tyr_Ser-Thr"/>
    <property type="match status" value="1"/>
</dbReference>
<dbReference type="Gene3D" id="3.30.200.20">
    <property type="entry name" value="Phosphorylase Kinase, domain 1"/>
    <property type="match status" value="1"/>
</dbReference>
<evidence type="ECO:0000256" key="4">
    <source>
        <dbReference type="ARBA" id="ARBA00022737"/>
    </source>
</evidence>
<evidence type="ECO:0000256" key="7">
    <source>
        <dbReference type="SAM" id="Phobius"/>
    </source>
</evidence>
<keyword evidence="6 7" id="KW-0472">Membrane</keyword>
<proteinExistence type="predicted"/>
<dbReference type="EMBL" id="CACTIH010000196">
    <property type="protein sequence ID" value="CAA2956746.1"/>
    <property type="molecule type" value="Genomic_DNA"/>
</dbReference>
<evidence type="ECO:0000256" key="1">
    <source>
        <dbReference type="ARBA" id="ARBA00004370"/>
    </source>
</evidence>
<evidence type="ECO:0000256" key="2">
    <source>
        <dbReference type="ARBA" id="ARBA00022614"/>
    </source>
</evidence>
<dbReference type="InterPro" id="IPR001611">
    <property type="entry name" value="Leu-rich_rpt"/>
</dbReference>
<dbReference type="PANTHER" id="PTHR48007">
    <property type="entry name" value="LEUCINE-RICH REPEAT RECEPTOR-LIKE PROTEIN KINASE PXC1"/>
    <property type="match status" value="1"/>
</dbReference>
<sequence>MGLGGTINLDTLAQLPTLLTLSIMNNNFGGPFPGDLKKLEKLRGLNLANNRFSGEIPNDVFSGNNLCGEPLDKCGKNSAQKVALIVAIAVAVPLIVIIAASFIFCRRAKPQERKKSTEIYKKKELSNSKGEITKDNEQGDLYFVRNDRERFELEELLRASSEVLGIGSFGSSYKAVLFSGQRLVVKRFKEMSSLRKEEFYKHMRRLLRLSHPNLLPLVAFYYTKEEKLLIAEFAEQGSLASLLHSK</sequence>
<dbReference type="Proteomes" id="UP000594638">
    <property type="component" value="Unassembled WGS sequence"/>
</dbReference>
<evidence type="ECO:0000256" key="3">
    <source>
        <dbReference type="ARBA" id="ARBA00022692"/>
    </source>
</evidence>
<dbReference type="PANTHER" id="PTHR48007:SF67">
    <property type="entry name" value="POLLEN RECEPTOR-LIKE KINASE 1"/>
    <property type="match status" value="1"/>
</dbReference>
<dbReference type="GO" id="GO:0005524">
    <property type="term" value="F:ATP binding"/>
    <property type="evidence" value="ECO:0007669"/>
    <property type="project" value="InterPro"/>
</dbReference>
<dbReference type="InterPro" id="IPR011009">
    <property type="entry name" value="Kinase-like_dom_sf"/>
</dbReference>
<evidence type="ECO:0000256" key="5">
    <source>
        <dbReference type="ARBA" id="ARBA00022989"/>
    </source>
</evidence>
<feature type="transmembrane region" description="Helical" evidence="7">
    <location>
        <begin position="82"/>
        <end position="105"/>
    </location>
</feature>
<protein>
    <submittedName>
        <fullName evidence="9">Probable LRR receptor-like serine threonine-kinase At4g31250</fullName>
    </submittedName>
</protein>
<dbReference type="Pfam" id="PF00560">
    <property type="entry name" value="LRR_1"/>
    <property type="match status" value="1"/>
</dbReference>
<feature type="domain" description="Protein kinase" evidence="8">
    <location>
        <begin position="158"/>
        <end position="246"/>
    </location>
</feature>
<dbReference type="Gene3D" id="3.80.10.10">
    <property type="entry name" value="Ribonuclease Inhibitor"/>
    <property type="match status" value="1"/>
</dbReference>
<keyword evidence="9" id="KW-0675">Receptor</keyword>
<organism evidence="9 10">
    <name type="scientific">Olea europaea subsp. europaea</name>
    <dbReference type="NCBI Taxonomy" id="158383"/>
    <lineage>
        <taxon>Eukaryota</taxon>
        <taxon>Viridiplantae</taxon>
        <taxon>Streptophyta</taxon>
        <taxon>Embryophyta</taxon>
        <taxon>Tracheophyta</taxon>
        <taxon>Spermatophyta</taxon>
        <taxon>Magnoliopsida</taxon>
        <taxon>eudicotyledons</taxon>
        <taxon>Gunneridae</taxon>
        <taxon>Pentapetalae</taxon>
        <taxon>asterids</taxon>
        <taxon>lamiids</taxon>
        <taxon>Lamiales</taxon>
        <taxon>Oleaceae</taxon>
        <taxon>Oleeae</taxon>
        <taxon>Olea</taxon>
    </lineage>
</organism>
<comment type="caution">
    <text evidence="9">The sequence shown here is derived from an EMBL/GenBank/DDBJ whole genome shotgun (WGS) entry which is preliminary data.</text>
</comment>
<evidence type="ECO:0000256" key="6">
    <source>
        <dbReference type="ARBA" id="ARBA00023136"/>
    </source>
</evidence>
<keyword evidence="4" id="KW-0677">Repeat</keyword>
<keyword evidence="3 7" id="KW-0812">Transmembrane</keyword>
<keyword evidence="10" id="KW-1185">Reference proteome</keyword>
<evidence type="ECO:0000313" key="9">
    <source>
        <dbReference type="EMBL" id="CAA2956746.1"/>
    </source>
</evidence>